<keyword evidence="5 8" id="KW-1133">Transmembrane helix</keyword>
<dbReference type="GO" id="GO:0005886">
    <property type="term" value="C:plasma membrane"/>
    <property type="evidence" value="ECO:0007669"/>
    <property type="project" value="UniProtKB-SubCell"/>
</dbReference>
<comment type="similarity">
    <text evidence="8">Belongs to the SecE/SEC61-gamma family.</text>
</comment>
<proteinExistence type="inferred from homology"/>
<reference evidence="9 10" key="1">
    <citation type="submission" date="2019-05" db="EMBL/GenBank/DDBJ databases">
        <authorList>
            <consortium name="Pathogen Informatics"/>
        </authorList>
    </citation>
    <scope>NUCLEOTIDE SEQUENCE [LARGE SCALE GENOMIC DNA]</scope>
    <source>
        <strain evidence="9 10">NCTC503</strain>
    </source>
</reference>
<protein>
    <recommendedName>
        <fullName evidence="8">Protein translocase subunit SecE</fullName>
    </recommendedName>
</protein>
<comment type="function">
    <text evidence="8">Essential subunit of the Sec protein translocation channel SecYEG. Clamps together the 2 halves of SecY. May contact the channel plug during translocation.</text>
</comment>
<feature type="transmembrane region" description="Helical" evidence="8">
    <location>
        <begin position="43"/>
        <end position="69"/>
    </location>
</feature>
<keyword evidence="4 8" id="KW-0653">Protein transport</keyword>
<dbReference type="AlphaFoldDB" id="A0A4U9RTT2"/>
<comment type="subcellular location">
    <subcellularLocation>
        <location evidence="8">Cell membrane</location>
        <topology evidence="8">Single-pass membrane protein</topology>
    </subcellularLocation>
    <subcellularLocation>
        <location evidence="1">Membrane</location>
    </subcellularLocation>
</comment>
<sequence>MSNNEKGKNEISSNNKGFINFFRGLKAEFKRITWAPKKDVKKATAAVVSFCILYMVLVGTLDAVFVNLYKLIFK</sequence>
<gene>
    <name evidence="8 9" type="primary">secE</name>
    <name evidence="9" type="ORF">NCTC503_02453</name>
</gene>
<keyword evidence="10" id="KW-1185">Reference proteome</keyword>
<evidence type="ECO:0000313" key="9">
    <source>
        <dbReference type="EMBL" id="VTQ95151.1"/>
    </source>
</evidence>
<evidence type="ECO:0000256" key="2">
    <source>
        <dbReference type="ARBA" id="ARBA00022448"/>
    </source>
</evidence>
<dbReference type="InterPro" id="IPR038379">
    <property type="entry name" value="SecE_sf"/>
</dbReference>
<evidence type="ECO:0000256" key="3">
    <source>
        <dbReference type="ARBA" id="ARBA00022692"/>
    </source>
</evidence>
<dbReference type="GO" id="GO:0008320">
    <property type="term" value="F:protein transmembrane transporter activity"/>
    <property type="evidence" value="ECO:0007669"/>
    <property type="project" value="UniProtKB-UniRule"/>
</dbReference>
<dbReference type="NCBIfam" id="TIGR00964">
    <property type="entry name" value="secE_bact"/>
    <property type="match status" value="1"/>
</dbReference>
<evidence type="ECO:0000256" key="1">
    <source>
        <dbReference type="ARBA" id="ARBA00004370"/>
    </source>
</evidence>
<name>A0A4U9RTT2_HATHI</name>
<dbReference type="KEGG" id="hhw:NCTC503_02453"/>
<evidence type="ECO:0000256" key="4">
    <source>
        <dbReference type="ARBA" id="ARBA00022927"/>
    </source>
</evidence>
<accession>A0A4U9RTT2</accession>
<keyword evidence="3 8" id="KW-0812">Transmembrane</keyword>
<dbReference type="GO" id="GO:0009306">
    <property type="term" value="P:protein secretion"/>
    <property type="evidence" value="ECO:0007669"/>
    <property type="project" value="UniProtKB-UniRule"/>
</dbReference>
<dbReference type="RefSeq" id="WP_138210980.1">
    <property type="nucleotide sequence ID" value="NZ_CBCRUQ010000002.1"/>
</dbReference>
<keyword evidence="6 8" id="KW-0811">Translocation</keyword>
<dbReference type="Proteomes" id="UP000308489">
    <property type="component" value="Chromosome 1"/>
</dbReference>
<evidence type="ECO:0000256" key="5">
    <source>
        <dbReference type="ARBA" id="ARBA00022989"/>
    </source>
</evidence>
<evidence type="ECO:0000256" key="6">
    <source>
        <dbReference type="ARBA" id="ARBA00023010"/>
    </source>
</evidence>
<comment type="subunit">
    <text evidence="8">Component of the Sec protein translocase complex. Heterotrimer consisting of SecY, SecE and SecG subunits. The heterotrimers can form oligomers, although 1 heterotrimer is thought to be able to translocate proteins. Interacts with the ribosome. Interacts with SecDF, and other proteins may be involved. Interacts with SecA.</text>
</comment>
<evidence type="ECO:0000313" key="10">
    <source>
        <dbReference type="Proteomes" id="UP000308489"/>
    </source>
</evidence>
<dbReference type="GO" id="GO:0065002">
    <property type="term" value="P:intracellular protein transmembrane transport"/>
    <property type="evidence" value="ECO:0007669"/>
    <property type="project" value="UniProtKB-UniRule"/>
</dbReference>
<keyword evidence="7 8" id="KW-0472">Membrane</keyword>
<dbReference type="Gene3D" id="1.20.5.1030">
    <property type="entry name" value="Preprotein translocase secy subunit"/>
    <property type="match status" value="1"/>
</dbReference>
<keyword evidence="8" id="KW-1003">Cell membrane</keyword>
<evidence type="ECO:0000256" key="8">
    <source>
        <dbReference type="HAMAP-Rule" id="MF_00422"/>
    </source>
</evidence>
<keyword evidence="2 8" id="KW-0813">Transport</keyword>
<dbReference type="HAMAP" id="MF_00422">
    <property type="entry name" value="SecE"/>
    <property type="match status" value="1"/>
</dbReference>
<dbReference type="Pfam" id="PF00584">
    <property type="entry name" value="SecE"/>
    <property type="match status" value="1"/>
</dbReference>
<dbReference type="GO" id="GO:0043952">
    <property type="term" value="P:protein transport by the Sec complex"/>
    <property type="evidence" value="ECO:0007669"/>
    <property type="project" value="UniProtKB-UniRule"/>
</dbReference>
<dbReference type="GO" id="GO:0006605">
    <property type="term" value="P:protein targeting"/>
    <property type="evidence" value="ECO:0007669"/>
    <property type="project" value="UniProtKB-UniRule"/>
</dbReference>
<dbReference type="OrthoDB" id="9799073at2"/>
<dbReference type="InterPro" id="IPR005807">
    <property type="entry name" value="SecE_bac"/>
</dbReference>
<evidence type="ECO:0000256" key="7">
    <source>
        <dbReference type="ARBA" id="ARBA00023136"/>
    </source>
</evidence>
<organism evidence="9 10">
    <name type="scientific">Hathewaya histolytica</name>
    <name type="common">Clostridium histolyticum</name>
    <dbReference type="NCBI Taxonomy" id="1498"/>
    <lineage>
        <taxon>Bacteria</taxon>
        <taxon>Bacillati</taxon>
        <taxon>Bacillota</taxon>
        <taxon>Clostridia</taxon>
        <taxon>Eubacteriales</taxon>
        <taxon>Clostridiaceae</taxon>
        <taxon>Hathewaya</taxon>
    </lineage>
</organism>
<dbReference type="EMBL" id="LR590481">
    <property type="protein sequence ID" value="VTQ95151.1"/>
    <property type="molecule type" value="Genomic_DNA"/>
</dbReference>
<dbReference type="InterPro" id="IPR001901">
    <property type="entry name" value="Translocase_SecE/Sec61-g"/>
</dbReference>